<evidence type="ECO:0000259" key="1">
    <source>
        <dbReference type="Pfam" id="PF00557"/>
    </source>
</evidence>
<keyword evidence="4" id="KW-1185">Reference proteome</keyword>
<name>A0ABS0PF82_9BRAD</name>
<dbReference type="CDD" id="cd01066">
    <property type="entry name" value="APP_MetAP"/>
    <property type="match status" value="1"/>
</dbReference>
<feature type="domain" description="Creatinase N-terminal" evidence="2">
    <location>
        <begin position="18"/>
        <end position="168"/>
    </location>
</feature>
<dbReference type="RefSeq" id="WP_197969456.1">
    <property type="nucleotide sequence ID" value="NZ_JACEGD010000060.1"/>
</dbReference>
<dbReference type="PANTHER" id="PTHR46112:SF2">
    <property type="entry name" value="XAA-PRO AMINOPEPTIDASE P-RELATED"/>
    <property type="match status" value="1"/>
</dbReference>
<gene>
    <name evidence="3" type="ORF">H1B27_37210</name>
</gene>
<evidence type="ECO:0000313" key="4">
    <source>
        <dbReference type="Proteomes" id="UP001194539"/>
    </source>
</evidence>
<sequence length="397" mass="43164">MAVTKALQPFPKSEYLRRLIAVKAEMARRGIDALLVTSTSNITYLTGNVSRLYSIHGLLVMGDKAEPTMIVRAMDAAGCLHLTYLEPGNVIGYSDDYVGRPDQNGYDVMIDFIHEAGYANRSVGIEFNAGGALTLGVMTVATAEKFKARLENAQVVDATKLVDWVRLIKSDLEINVLRDAAAIADAAIMRAAEVIRPGVHESEVAAEIMAAQVRGAPGGKPATGAFAPLICSSPRTGTAHIVWSDDELRKGSQINIELSGNRHNYYAAIMRTFTIGPAPDRVRRLHEAQVAGLEAALAVARPGHTCSDVANAFYRTMGKMGFRKDSRCGYPIGIDWAEPTVSLQSSDSTELKPNMAFHLMLGNWLEDDFGYVISESFRVTGSNVEVLTKAPRKLFEL</sequence>
<proteinExistence type="predicted"/>
<feature type="domain" description="Peptidase M24" evidence="1">
    <location>
        <begin position="177"/>
        <end position="380"/>
    </location>
</feature>
<evidence type="ECO:0000313" key="3">
    <source>
        <dbReference type="EMBL" id="MBH5391868.1"/>
    </source>
</evidence>
<dbReference type="Pfam" id="PF00557">
    <property type="entry name" value="Peptidase_M24"/>
    <property type="match status" value="1"/>
</dbReference>
<comment type="caution">
    <text evidence="3">The sequence shown here is derived from an EMBL/GenBank/DDBJ whole genome shotgun (WGS) entry which is preliminary data.</text>
</comment>
<dbReference type="SUPFAM" id="SSF55920">
    <property type="entry name" value="Creatinase/aminopeptidase"/>
    <property type="match status" value="1"/>
</dbReference>
<dbReference type="Gene3D" id="3.40.350.10">
    <property type="entry name" value="Creatinase/prolidase N-terminal domain"/>
    <property type="match status" value="1"/>
</dbReference>
<dbReference type="EMBL" id="JACEGD010000060">
    <property type="protein sequence ID" value="MBH5391868.1"/>
    <property type="molecule type" value="Genomic_DNA"/>
</dbReference>
<dbReference type="SUPFAM" id="SSF53092">
    <property type="entry name" value="Creatinase/prolidase N-terminal domain"/>
    <property type="match status" value="1"/>
</dbReference>
<dbReference type="Gene3D" id="3.90.230.10">
    <property type="entry name" value="Creatinase/methionine aminopeptidase superfamily"/>
    <property type="match status" value="1"/>
</dbReference>
<dbReference type="Proteomes" id="UP001194539">
    <property type="component" value="Unassembled WGS sequence"/>
</dbReference>
<dbReference type="InterPro" id="IPR000994">
    <property type="entry name" value="Pept_M24"/>
</dbReference>
<organism evidence="3 4">
    <name type="scientific">Bradyrhizobium diversitatis</name>
    <dbReference type="NCBI Taxonomy" id="2755406"/>
    <lineage>
        <taxon>Bacteria</taxon>
        <taxon>Pseudomonadati</taxon>
        <taxon>Pseudomonadota</taxon>
        <taxon>Alphaproteobacteria</taxon>
        <taxon>Hyphomicrobiales</taxon>
        <taxon>Nitrobacteraceae</taxon>
        <taxon>Bradyrhizobium</taxon>
    </lineage>
</organism>
<dbReference type="InterPro" id="IPR029149">
    <property type="entry name" value="Creatin/AminoP/Spt16_N"/>
</dbReference>
<evidence type="ECO:0000259" key="2">
    <source>
        <dbReference type="Pfam" id="PF01321"/>
    </source>
</evidence>
<reference evidence="3 4" key="1">
    <citation type="submission" date="2020-07" db="EMBL/GenBank/DDBJ databases">
        <title>Bradyrhizobium diversity isolated from nodules of indigenous legumes of Western Australia.</title>
        <authorList>
            <person name="Klepa M.S."/>
        </authorList>
    </citation>
    <scope>NUCLEOTIDE SEQUENCE [LARGE SCALE GENOMIC DNA]</scope>
    <source>
        <strain evidence="3 4">CNPSo 4019</strain>
    </source>
</reference>
<dbReference type="PANTHER" id="PTHR46112">
    <property type="entry name" value="AMINOPEPTIDASE"/>
    <property type="match status" value="1"/>
</dbReference>
<protein>
    <submittedName>
        <fullName evidence="3">M24 family metallopeptidase</fullName>
    </submittedName>
</protein>
<dbReference type="Pfam" id="PF01321">
    <property type="entry name" value="Creatinase_N"/>
    <property type="match status" value="1"/>
</dbReference>
<dbReference type="InterPro" id="IPR000587">
    <property type="entry name" value="Creatinase_N"/>
</dbReference>
<dbReference type="InterPro" id="IPR036005">
    <property type="entry name" value="Creatinase/aminopeptidase-like"/>
</dbReference>
<accession>A0ABS0PF82</accession>
<dbReference type="InterPro" id="IPR050659">
    <property type="entry name" value="Peptidase_M24B"/>
</dbReference>